<dbReference type="HAMAP" id="MF_01551">
    <property type="entry name" value="23SrRNA_methyltr_M"/>
    <property type="match status" value="1"/>
</dbReference>
<feature type="binding site" evidence="6">
    <location>
        <begin position="217"/>
        <end position="220"/>
    </location>
    <ligand>
        <name>S-adenosyl-L-methionine</name>
        <dbReference type="ChEBI" id="CHEBI:59789"/>
    </ligand>
</feature>
<feature type="domain" description="Ribosomal RNA large subunit methyltransferase M THUMP-like" evidence="9">
    <location>
        <begin position="84"/>
        <end position="158"/>
    </location>
</feature>
<dbReference type="InterPro" id="IPR002877">
    <property type="entry name" value="RNA_MeTrfase_FtsJ_dom"/>
</dbReference>
<comment type="function">
    <text evidence="6">Catalyzes the 2'-O-methylation at nucleotide C2498 in 23S rRNA.</text>
</comment>
<keyword evidence="1 6" id="KW-0963">Cytoplasm</keyword>
<feature type="binding site" evidence="6">
    <location>
        <position position="236"/>
    </location>
    <ligand>
        <name>S-adenosyl-L-methionine</name>
        <dbReference type="ChEBI" id="CHEBI:59789"/>
    </ligand>
</feature>
<dbReference type="Gene3D" id="3.30.70.2810">
    <property type="match status" value="1"/>
</dbReference>
<dbReference type="InterPro" id="IPR011224">
    <property type="entry name" value="rRNA_MeTrfase_M"/>
</dbReference>
<feature type="active site" description="Proton acceptor" evidence="6">
    <location>
        <position position="301"/>
    </location>
</feature>
<dbReference type="Gene3D" id="3.30.2300.20">
    <property type="match status" value="1"/>
</dbReference>
<comment type="similarity">
    <text evidence="6">Belongs to the class I-like SAM-binding methyltransferase superfamily. RNA methyltransferase RlmE family. RlmM subfamily.</text>
</comment>
<organism evidence="10 11">
    <name type="scientific">Gilvimarinus japonicus</name>
    <dbReference type="NCBI Taxonomy" id="1796469"/>
    <lineage>
        <taxon>Bacteria</taxon>
        <taxon>Pseudomonadati</taxon>
        <taxon>Pseudomonadota</taxon>
        <taxon>Gammaproteobacteria</taxon>
        <taxon>Cellvibrionales</taxon>
        <taxon>Cellvibrionaceae</taxon>
        <taxon>Gilvimarinus</taxon>
    </lineage>
</organism>
<dbReference type="Proteomes" id="UP001595548">
    <property type="component" value="Unassembled WGS sequence"/>
</dbReference>
<keyword evidence="4 6" id="KW-0808">Transferase</keyword>
<evidence type="ECO:0000256" key="4">
    <source>
        <dbReference type="ARBA" id="ARBA00022679"/>
    </source>
</evidence>
<feature type="binding site" evidence="6">
    <location>
        <position position="256"/>
    </location>
    <ligand>
        <name>S-adenosyl-L-methionine</name>
        <dbReference type="ChEBI" id="CHEBI:59789"/>
    </ligand>
</feature>
<evidence type="ECO:0000313" key="11">
    <source>
        <dbReference type="Proteomes" id="UP001595548"/>
    </source>
</evidence>
<evidence type="ECO:0000256" key="6">
    <source>
        <dbReference type="HAMAP-Rule" id="MF_01551"/>
    </source>
</evidence>
<evidence type="ECO:0000256" key="2">
    <source>
        <dbReference type="ARBA" id="ARBA00022552"/>
    </source>
</evidence>
<evidence type="ECO:0000259" key="7">
    <source>
        <dbReference type="Pfam" id="PF01728"/>
    </source>
</evidence>
<dbReference type="Pfam" id="PF21239">
    <property type="entry name" value="RLMM_N"/>
    <property type="match status" value="1"/>
</dbReference>
<comment type="caution">
    <text evidence="6">Lacks conserved residue(s) required for the propagation of feature annotation.</text>
</comment>
<accession>A0ABV7HIZ7</accession>
<evidence type="ECO:0000313" key="10">
    <source>
        <dbReference type="EMBL" id="MFC3153602.1"/>
    </source>
</evidence>
<dbReference type="GO" id="GO:0008168">
    <property type="term" value="F:methyltransferase activity"/>
    <property type="evidence" value="ECO:0007669"/>
    <property type="project" value="UniProtKB-KW"/>
</dbReference>
<dbReference type="GO" id="GO:0032259">
    <property type="term" value="P:methylation"/>
    <property type="evidence" value="ECO:0007669"/>
    <property type="project" value="UniProtKB-KW"/>
</dbReference>
<keyword evidence="11" id="KW-1185">Reference proteome</keyword>
<evidence type="ECO:0000259" key="8">
    <source>
        <dbReference type="Pfam" id="PF18125"/>
    </source>
</evidence>
<comment type="catalytic activity">
    <reaction evidence="6">
        <text>cytidine(2498) in 23S rRNA + S-adenosyl-L-methionine = 2'-O-methylcytidine(2498) in 23S rRNA + S-adenosyl-L-homocysteine + H(+)</text>
        <dbReference type="Rhea" id="RHEA:42788"/>
        <dbReference type="Rhea" id="RHEA-COMP:10244"/>
        <dbReference type="Rhea" id="RHEA-COMP:10245"/>
        <dbReference type="ChEBI" id="CHEBI:15378"/>
        <dbReference type="ChEBI" id="CHEBI:57856"/>
        <dbReference type="ChEBI" id="CHEBI:59789"/>
        <dbReference type="ChEBI" id="CHEBI:74495"/>
        <dbReference type="ChEBI" id="CHEBI:82748"/>
        <dbReference type="EC" id="2.1.1.186"/>
    </reaction>
</comment>
<comment type="subunit">
    <text evidence="6">Monomer.</text>
</comment>
<name>A0ABV7HIZ7_9GAMM</name>
<comment type="caution">
    <text evidence="10">The sequence shown here is derived from an EMBL/GenBank/DDBJ whole genome shotgun (WGS) entry which is preliminary data.</text>
</comment>
<protein>
    <recommendedName>
        <fullName evidence="6">Ribosomal RNA large subunit methyltransferase M</fullName>
        <ecNumber evidence="6">2.1.1.186</ecNumber>
    </recommendedName>
    <alternativeName>
        <fullName evidence="6">23S rRNA (cytidine2498-2'-O)-methyltransferase</fullName>
    </alternativeName>
    <alternativeName>
        <fullName evidence="6">23S rRNA 2'-O-ribose methyltransferase RlmM</fullName>
    </alternativeName>
</protein>
<comment type="subcellular location">
    <subcellularLocation>
        <location evidence="6">Cytoplasm</location>
    </subcellularLocation>
</comment>
<gene>
    <name evidence="6 10" type="primary">rlmM</name>
    <name evidence="10" type="ORF">ACFOEB_00165</name>
</gene>
<keyword evidence="5 6" id="KW-0949">S-adenosyl-L-methionine</keyword>
<reference evidence="11" key="1">
    <citation type="journal article" date="2019" name="Int. J. Syst. Evol. Microbiol.">
        <title>The Global Catalogue of Microorganisms (GCM) 10K type strain sequencing project: providing services to taxonomists for standard genome sequencing and annotation.</title>
        <authorList>
            <consortium name="The Broad Institute Genomics Platform"/>
            <consortium name="The Broad Institute Genome Sequencing Center for Infectious Disease"/>
            <person name="Wu L."/>
            <person name="Ma J."/>
        </authorList>
    </citation>
    <scope>NUCLEOTIDE SEQUENCE [LARGE SCALE GENOMIC DNA]</scope>
    <source>
        <strain evidence="11">KCTC 52141</strain>
    </source>
</reference>
<dbReference type="EMBL" id="JBHRTL010000001">
    <property type="protein sequence ID" value="MFC3153602.1"/>
    <property type="molecule type" value="Genomic_DNA"/>
</dbReference>
<sequence length="352" mass="39392">MNHLYLHCRSGFEKECVAEINDLAAAYGIYGFSKTEPASALVIYVTHEPDGAEQLVKRLEFKRLIFARQWFVGEGILQELPVNDRLTPLLAQAQALPVACDLWPETTDTNDGKSLTALARKFSKPFIQALKRHQRLAPSAKWRLHVLFLSGTSAVVGVAPVNNSASVAMGIRRLRQPSAAPSRATLKLEEAWHHFIPANEWDERLAGGMRGVDLGAAPGGWTWQLVNRGMFVDAVDNGPMAQSLMETGQVTHHEMDGFVYEPKKAVDWLVCDIADKPARTASLIGRWAERRLFREAVFNLKLPMKQRYAEVTKLTERLADTMAAAGINADIAFKQLYHDREEVTGHIRLLKR</sequence>
<keyword evidence="2 6" id="KW-0698">rRNA processing</keyword>
<dbReference type="NCBIfam" id="NF008734">
    <property type="entry name" value="PRK11760.1"/>
    <property type="match status" value="1"/>
</dbReference>
<evidence type="ECO:0000256" key="5">
    <source>
        <dbReference type="ARBA" id="ARBA00022691"/>
    </source>
</evidence>
<dbReference type="InterPro" id="IPR040739">
    <property type="entry name" value="RlmM_FDX"/>
</dbReference>
<dbReference type="InterPro" id="IPR029063">
    <property type="entry name" value="SAM-dependent_MTases_sf"/>
</dbReference>
<dbReference type="InterPro" id="IPR048646">
    <property type="entry name" value="RlmM_THUMP-like"/>
</dbReference>
<feature type="domain" description="Ribosomal RNA methyltransferase FtsJ" evidence="7">
    <location>
        <begin position="182"/>
        <end position="274"/>
    </location>
</feature>
<keyword evidence="3 6" id="KW-0489">Methyltransferase</keyword>
<dbReference type="EC" id="2.1.1.186" evidence="6"/>
<dbReference type="Pfam" id="PF01728">
    <property type="entry name" value="FtsJ"/>
    <property type="match status" value="1"/>
</dbReference>
<dbReference type="Pfam" id="PF18125">
    <property type="entry name" value="RlmM_FDX"/>
    <property type="match status" value="1"/>
</dbReference>
<evidence type="ECO:0000256" key="1">
    <source>
        <dbReference type="ARBA" id="ARBA00022490"/>
    </source>
</evidence>
<evidence type="ECO:0000259" key="9">
    <source>
        <dbReference type="Pfam" id="PF21239"/>
    </source>
</evidence>
<dbReference type="PANTHER" id="PTHR37524">
    <property type="entry name" value="RIBOSOMAL RNA LARGE SUBUNIT METHYLTRANSFERASE M"/>
    <property type="match status" value="1"/>
</dbReference>
<evidence type="ECO:0000256" key="3">
    <source>
        <dbReference type="ARBA" id="ARBA00022603"/>
    </source>
</evidence>
<dbReference type="RefSeq" id="WP_382413445.1">
    <property type="nucleotide sequence ID" value="NZ_AP031500.1"/>
</dbReference>
<dbReference type="PIRSF" id="PIRSF028774">
    <property type="entry name" value="UCP028774"/>
    <property type="match status" value="1"/>
</dbReference>
<feature type="domain" description="RlmM ferredoxin-like" evidence="8">
    <location>
        <begin position="1"/>
        <end position="71"/>
    </location>
</feature>
<dbReference type="PANTHER" id="PTHR37524:SF2">
    <property type="entry name" value="RIBOSOMAL RNA METHYLTRANSFERASE FTSJ DOMAIN-CONTAINING PROTEIN"/>
    <property type="match status" value="1"/>
</dbReference>
<dbReference type="Gene3D" id="3.40.50.150">
    <property type="entry name" value="Vaccinia Virus protein VP39"/>
    <property type="match status" value="1"/>
</dbReference>
<proteinExistence type="inferred from homology"/>
<dbReference type="SUPFAM" id="SSF53335">
    <property type="entry name" value="S-adenosyl-L-methionine-dependent methyltransferases"/>
    <property type="match status" value="1"/>
</dbReference>
<feature type="binding site" evidence="6">
    <location>
        <position position="272"/>
    </location>
    <ligand>
        <name>S-adenosyl-L-methionine</name>
        <dbReference type="ChEBI" id="CHEBI:59789"/>
    </ligand>
</feature>